<proteinExistence type="predicted"/>
<feature type="transmembrane region" description="Helical" evidence="3">
    <location>
        <begin position="271"/>
        <end position="292"/>
    </location>
</feature>
<dbReference type="EMBL" id="FPHG01000030">
    <property type="protein sequence ID" value="SFV56309.1"/>
    <property type="molecule type" value="Genomic_DNA"/>
</dbReference>
<accession>A0A1W1BRZ0</accession>
<dbReference type="InterPro" id="IPR005702">
    <property type="entry name" value="Wzc-like_C"/>
</dbReference>
<keyword evidence="3" id="KW-0472">Membrane</keyword>
<protein>
    <submittedName>
        <fullName evidence="4">Tyrosine-protein kinase EpsD</fullName>
        <ecNumber evidence="4">2.7.10.2</ecNumber>
    </submittedName>
</protein>
<keyword evidence="2" id="KW-0067">ATP-binding</keyword>
<dbReference type="SUPFAM" id="SSF52540">
    <property type="entry name" value="P-loop containing nucleoside triphosphate hydrolases"/>
    <property type="match status" value="1"/>
</dbReference>
<feature type="transmembrane region" description="Helical" evidence="3">
    <location>
        <begin position="9"/>
        <end position="28"/>
    </location>
</feature>
<sequence length="528" mass="60806">MQKITKYKIYFFINFIIGMGIVYGYQYFQNSLYSAKSSIIVGTPNSSDMRVETQVELLKSTYLISKALKDIDLSHIYYQKINYKNHLLYNKSPFVVSLTRGYNIKFSLHHINSTTYQLITDNYSQIHTYGDKINNQNFNLTISRRDNVLFEGFDYSFIIYSQHNLINRIKKSLSVNRLSNSSIIEVIYQNESPDRAKNFVISLVKSSVKESRKNNLREPISIATLKLKIDDNGTDDNSTKEIETLPKKIISPFSNNIVDLPYDATPVKIDYILYLVVVFIFAILMTILMYLLRFHKKEEEKDFKYIKDELDCIVLGSIPNITEHIEDDGSATVSLLVTDSFKELRDNLQFVSTDPTSQVISILSDSKIDDVSKSDIISNLGNSITYGGQRVVILDLNMQYPSIDKKFSLFNDDGMSTVLSHRAMIAKVVRYTENENLDVVTAGKYPPNPWQLIDSQRMIEVIDKLRNVYDVIILNMPKLKSEKLNILDISDVNIYILDKDSINNKKIDEVDKLNSQVKNFSVLFYNTN</sequence>
<dbReference type="CDD" id="cd05387">
    <property type="entry name" value="BY-kinase"/>
    <property type="match status" value="1"/>
</dbReference>
<name>A0A1W1BRZ0_9ZZZZ</name>
<reference evidence="4" key="1">
    <citation type="submission" date="2016-10" db="EMBL/GenBank/DDBJ databases">
        <authorList>
            <person name="de Groot N.N."/>
        </authorList>
    </citation>
    <scope>NUCLEOTIDE SEQUENCE</scope>
</reference>
<gene>
    <name evidence="4" type="ORF">MNB_SV-9-122</name>
</gene>
<dbReference type="EC" id="2.7.10.2" evidence="4"/>
<keyword evidence="4" id="KW-0418">Kinase</keyword>
<keyword evidence="4" id="KW-0808">Transferase</keyword>
<dbReference type="GO" id="GO:0004715">
    <property type="term" value="F:non-membrane spanning protein tyrosine kinase activity"/>
    <property type="evidence" value="ECO:0007669"/>
    <property type="project" value="UniProtKB-EC"/>
</dbReference>
<evidence type="ECO:0000256" key="2">
    <source>
        <dbReference type="ARBA" id="ARBA00022840"/>
    </source>
</evidence>
<evidence type="ECO:0000313" key="4">
    <source>
        <dbReference type="EMBL" id="SFV56309.1"/>
    </source>
</evidence>
<dbReference type="InterPro" id="IPR050445">
    <property type="entry name" value="Bact_polysacc_biosynth/exp"/>
</dbReference>
<keyword evidence="3" id="KW-0812">Transmembrane</keyword>
<dbReference type="PANTHER" id="PTHR32309:SF13">
    <property type="entry name" value="FERRIC ENTEROBACTIN TRANSPORT PROTEIN FEPE"/>
    <property type="match status" value="1"/>
</dbReference>
<keyword evidence="3" id="KW-1133">Transmembrane helix</keyword>
<evidence type="ECO:0000256" key="3">
    <source>
        <dbReference type="SAM" id="Phobius"/>
    </source>
</evidence>
<dbReference type="AlphaFoldDB" id="A0A1W1BRZ0"/>
<dbReference type="InterPro" id="IPR027417">
    <property type="entry name" value="P-loop_NTPase"/>
</dbReference>
<organism evidence="4">
    <name type="scientific">hydrothermal vent metagenome</name>
    <dbReference type="NCBI Taxonomy" id="652676"/>
    <lineage>
        <taxon>unclassified sequences</taxon>
        <taxon>metagenomes</taxon>
        <taxon>ecological metagenomes</taxon>
    </lineage>
</organism>
<dbReference type="Gene3D" id="3.40.50.300">
    <property type="entry name" value="P-loop containing nucleotide triphosphate hydrolases"/>
    <property type="match status" value="1"/>
</dbReference>
<dbReference type="GO" id="GO:0005886">
    <property type="term" value="C:plasma membrane"/>
    <property type="evidence" value="ECO:0007669"/>
    <property type="project" value="TreeGrafter"/>
</dbReference>
<evidence type="ECO:0000256" key="1">
    <source>
        <dbReference type="ARBA" id="ARBA00022741"/>
    </source>
</evidence>
<keyword evidence="1" id="KW-0547">Nucleotide-binding</keyword>
<dbReference type="PANTHER" id="PTHR32309">
    <property type="entry name" value="TYROSINE-PROTEIN KINASE"/>
    <property type="match status" value="1"/>
</dbReference>